<reference evidence="1 2" key="1">
    <citation type="submission" date="2018-06" db="EMBL/GenBank/DDBJ databases">
        <authorList>
            <consortium name="Pathogen Informatics"/>
            <person name="Doyle S."/>
        </authorList>
    </citation>
    <scope>NUCLEOTIDE SEQUENCE [LARGE SCALE GENOMIC DNA]</scope>
    <source>
        <strain evidence="1 2">NCTC11227</strain>
    </source>
</reference>
<protein>
    <submittedName>
        <fullName evidence="1">Uncharacterized protein</fullName>
    </submittedName>
</protein>
<dbReference type="AlphaFoldDB" id="A0A378QCW7"/>
<sequence length="64" mass="7259">MSGTCLPSVNDFIDDEIIQKQVSISKNQNGVISARININSCCSASLKLKDEKGNYKEDYYSRYY</sequence>
<gene>
    <name evidence="1" type="ORF">NCTC11227_02227</name>
</gene>
<name>A0A378QCW7_9GAMM</name>
<organism evidence="1 2">
    <name type="scientific">Moraxella ovis</name>
    <dbReference type="NCBI Taxonomy" id="29433"/>
    <lineage>
        <taxon>Bacteria</taxon>
        <taxon>Pseudomonadati</taxon>
        <taxon>Pseudomonadota</taxon>
        <taxon>Gammaproteobacteria</taxon>
        <taxon>Moraxellales</taxon>
        <taxon>Moraxellaceae</taxon>
        <taxon>Moraxella</taxon>
    </lineage>
</organism>
<dbReference type="EMBL" id="UGPW01000002">
    <property type="protein sequence ID" value="STY98551.1"/>
    <property type="molecule type" value="Genomic_DNA"/>
</dbReference>
<accession>A0A378QCW7</accession>
<evidence type="ECO:0000313" key="1">
    <source>
        <dbReference type="EMBL" id="STY98551.1"/>
    </source>
</evidence>
<dbReference type="RefSeq" id="WP_147285099.1">
    <property type="nucleotide sequence ID" value="NZ_UGPW01000002.1"/>
</dbReference>
<evidence type="ECO:0000313" key="2">
    <source>
        <dbReference type="Proteomes" id="UP000255102"/>
    </source>
</evidence>
<dbReference type="Proteomes" id="UP000255102">
    <property type="component" value="Unassembled WGS sequence"/>
</dbReference>
<proteinExistence type="predicted"/>